<comment type="caution">
    <text evidence="1">The sequence shown here is derived from an EMBL/GenBank/DDBJ whole genome shotgun (WGS) entry which is preliminary data.</text>
</comment>
<dbReference type="Proteomes" id="UP001165960">
    <property type="component" value="Unassembled WGS sequence"/>
</dbReference>
<sequence>MQNSVFAVGGSHGLPEVIPPKPNPLDSSFLSQEPPFFYFGEYVCAFLHDVEKFTTG</sequence>
<protein>
    <submittedName>
        <fullName evidence="1">Uncharacterized protein</fullName>
    </submittedName>
</protein>
<evidence type="ECO:0000313" key="2">
    <source>
        <dbReference type="Proteomes" id="UP001165960"/>
    </source>
</evidence>
<name>A0ACC2UC67_9FUNG</name>
<evidence type="ECO:0000313" key="1">
    <source>
        <dbReference type="EMBL" id="KAJ9084472.1"/>
    </source>
</evidence>
<proteinExistence type="predicted"/>
<reference evidence="1" key="1">
    <citation type="submission" date="2022-04" db="EMBL/GenBank/DDBJ databases">
        <title>Genome of the entomopathogenic fungus Entomophthora muscae.</title>
        <authorList>
            <person name="Elya C."/>
            <person name="Lovett B.R."/>
            <person name="Lee E."/>
            <person name="Macias A.M."/>
            <person name="Hajek A.E."/>
            <person name="De Bivort B.L."/>
            <person name="Kasson M.T."/>
            <person name="De Fine Licht H.H."/>
            <person name="Stajich J.E."/>
        </authorList>
    </citation>
    <scope>NUCLEOTIDE SEQUENCE</scope>
    <source>
        <strain evidence="1">Berkeley</strain>
    </source>
</reference>
<gene>
    <name evidence="1" type="ORF">DSO57_1024029</name>
</gene>
<dbReference type="EMBL" id="QTSX02000838">
    <property type="protein sequence ID" value="KAJ9084472.1"/>
    <property type="molecule type" value="Genomic_DNA"/>
</dbReference>
<accession>A0ACC2UC67</accession>
<organism evidence="1 2">
    <name type="scientific">Entomophthora muscae</name>
    <dbReference type="NCBI Taxonomy" id="34485"/>
    <lineage>
        <taxon>Eukaryota</taxon>
        <taxon>Fungi</taxon>
        <taxon>Fungi incertae sedis</taxon>
        <taxon>Zoopagomycota</taxon>
        <taxon>Entomophthoromycotina</taxon>
        <taxon>Entomophthoromycetes</taxon>
        <taxon>Entomophthorales</taxon>
        <taxon>Entomophthoraceae</taxon>
        <taxon>Entomophthora</taxon>
    </lineage>
</organism>
<keyword evidence="2" id="KW-1185">Reference proteome</keyword>